<evidence type="ECO:0000259" key="7">
    <source>
        <dbReference type="SMART" id="SM00905"/>
    </source>
</evidence>
<dbReference type="GO" id="GO:0004150">
    <property type="term" value="F:dihydroneopterin aldolase activity"/>
    <property type="evidence" value="ECO:0007669"/>
    <property type="project" value="UniProtKB-UniRule"/>
</dbReference>
<protein>
    <recommendedName>
        <fullName evidence="6">7,8-dihydroneopterin aldolase</fullName>
        <ecNumber evidence="6">4.1.2.25</ecNumber>
    </recommendedName>
</protein>
<dbReference type="Proteomes" id="UP000193834">
    <property type="component" value="Unassembled WGS sequence"/>
</dbReference>
<name>A0A1X7LYV2_9BACL</name>
<dbReference type="Pfam" id="PF02152">
    <property type="entry name" value="FolB"/>
    <property type="match status" value="1"/>
</dbReference>
<dbReference type="Gene3D" id="3.30.1130.10">
    <property type="match status" value="1"/>
</dbReference>
<keyword evidence="9" id="KW-1185">Reference proteome</keyword>
<dbReference type="InterPro" id="IPR006157">
    <property type="entry name" value="FolB_dom"/>
</dbReference>
<evidence type="ECO:0000256" key="6">
    <source>
        <dbReference type="RuleBase" id="RU362079"/>
    </source>
</evidence>
<accession>A0A1X7LYV2</accession>
<evidence type="ECO:0000256" key="1">
    <source>
        <dbReference type="ARBA" id="ARBA00001353"/>
    </source>
</evidence>
<dbReference type="GO" id="GO:0046654">
    <property type="term" value="P:tetrahydrofolate biosynthetic process"/>
    <property type="evidence" value="ECO:0007669"/>
    <property type="project" value="UniProtKB-UniRule"/>
</dbReference>
<evidence type="ECO:0000256" key="5">
    <source>
        <dbReference type="ARBA" id="ARBA00023239"/>
    </source>
</evidence>
<dbReference type="FunFam" id="3.30.1130.10:FF:000003">
    <property type="entry name" value="7,8-dihydroneopterin aldolase"/>
    <property type="match status" value="1"/>
</dbReference>
<dbReference type="AlphaFoldDB" id="A0A1X7LYV2"/>
<keyword evidence="5 6" id="KW-0456">Lyase</keyword>
<organism evidence="8 9">
    <name type="scientific">Paenibacillus aquistagni</name>
    <dbReference type="NCBI Taxonomy" id="1852522"/>
    <lineage>
        <taxon>Bacteria</taxon>
        <taxon>Bacillati</taxon>
        <taxon>Bacillota</taxon>
        <taxon>Bacilli</taxon>
        <taxon>Bacillales</taxon>
        <taxon>Paenibacillaceae</taxon>
        <taxon>Paenibacillus</taxon>
    </lineage>
</organism>
<comment type="pathway">
    <text evidence="2 6">Cofactor biosynthesis; tetrahydrofolate biosynthesis; 2-amino-4-hydroxy-6-hydroxymethyl-7,8-dihydropteridine diphosphate from 7,8-dihydroneopterin triphosphate: step 3/4.</text>
</comment>
<dbReference type="CDD" id="cd00534">
    <property type="entry name" value="DHNA_DHNTPE"/>
    <property type="match status" value="1"/>
</dbReference>
<evidence type="ECO:0000313" key="9">
    <source>
        <dbReference type="Proteomes" id="UP000193834"/>
    </source>
</evidence>
<proteinExistence type="inferred from homology"/>
<comment type="function">
    <text evidence="6">Catalyzes the conversion of 7,8-dihydroneopterin to 6-hydroxymethyl-7,8-dihydropterin.</text>
</comment>
<evidence type="ECO:0000313" key="8">
    <source>
        <dbReference type="EMBL" id="SMG59055.1"/>
    </source>
</evidence>
<evidence type="ECO:0000256" key="3">
    <source>
        <dbReference type="ARBA" id="ARBA00005708"/>
    </source>
</evidence>
<dbReference type="EC" id="4.1.2.25" evidence="6"/>
<dbReference type="InterPro" id="IPR006156">
    <property type="entry name" value="Dihydroneopterin_aldolase"/>
</dbReference>
<dbReference type="PANTHER" id="PTHR42844">
    <property type="entry name" value="DIHYDRONEOPTERIN ALDOLASE 1-RELATED"/>
    <property type="match status" value="1"/>
</dbReference>
<sequence length="145" mass="16691">MSHLHQGIAPYPKTKIVGLDRMKLKRMSFYGKHGVFEEERVLGQSWYVDLDLQIDMQAAGLDDNLEQSINYAELHAAVKQIVEQESYQLVETLTERIASMLLHQFSRINEATVRVTKPNPPFDIHFDGVTIEMTRARMIEGEESE</sequence>
<dbReference type="InterPro" id="IPR043133">
    <property type="entry name" value="GTP-CH-I_C/QueF"/>
</dbReference>
<evidence type="ECO:0000256" key="2">
    <source>
        <dbReference type="ARBA" id="ARBA00005013"/>
    </source>
</evidence>
<gene>
    <name evidence="8" type="ORF">SAMN06295960_4853</name>
</gene>
<comment type="similarity">
    <text evidence="3 6">Belongs to the DHNA family.</text>
</comment>
<keyword evidence="4 6" id="KW-0289">Folate biosynthesis</keyword>
<dbReference type="STRING" id="1852522.SAMN06295960_4853"/>
<comment type="catalytic activity">
    <reaction evidence="1 6">
        <text>7,8-dihydroneopterin = 6-hydroxymethyl-7,8-dihydropterin + glycolaldehyde</text>
        <dbReference type="Rhea" id="RHEA:10540"/>
        <dbReference type="ChEBI" id="CHEBI:17001"/>
        <dbReference type="ChEBI" id="CHEBI:17071"/>
        <dbReference type="ChEBI" id="CHEBI:44841"/>
        <dbReference type="EC" id="4.1.2.25"/>
    </reaction>
</comment>
<feature type="domain" description="Dihydroneopterin aldolase/epimerase" evidence="7">
    <location>
        <begin position="22"/>
        <end position="135"/>
    </location>
</feature>
<dbReference type="NCBIfam" id="TIGR00526">
    <property type="entry name" value="folB_dom"/>
    <property type="match status" value="1"/>
</dbReference>
<dbReference type="SMART" id="SM00905">
    <property type="entry name" value="FolB"/>
    <property type="match status" value="1"/>
</dbReference>
<dbReference type="GO" id="GO:0005737">
    <property type="term" value="C:cytoplasm"/>
    <property type="evidence" value="ECO:0007669"/>
    <property type="project" value="TreeGrafter"/>
</dbReference>
<dbReference type="GO" id="GO:0046656">
    <property type="term" value="P:folic acid biosynthetic process"/>
    <property type="evidence" value="ECO:0007669"/>
    <property type="project" value="UniProtKB-UniRule"/>
</dbReference>
<dbReference type="UniPathway" id="UPA00077">
    <property type="reaction ID" value="UER00154"/>
</dbReference>
<evidence type="ECO:0000256" key="4">
    <source>
        <dbReference type="ARBA" id="ARBA00022909"/>
    </source>
</evidence>
<dbReference type="PANTHER" id="PTHR42844:SF1">
    <property type="entry name" value="DIHYDRONEOPTERIN ALDOLASE 1-RELATED"/>
    <property type="match status" value="1"/>
</dbReference>
<dbReference type="NCBIfam" id="TIGR00525">
    <property type="entry name" value="folB"/>
    <property type="match status" value="1"/>
</dbReference>
<dbReference type="EMBL" id="FXAZ01000011">
    <property type="protein sequence ID" value="SMG59055.1"/>
    <property type="molecule type" value="Genomic_DNA"/>
</dbReference>
<dbReference type="SUPFAM" id="SSF55620">
    <property type="entry name" value="Tetrahydrobiopterin biosynthesis enzymes-like"/>
    <property type="match status" value="1"/>
</dbReference>
<reference evidence="8 9" key="1">
    <citation type="submission" date="2017-04" db="EMBL/GenBank/DDBJ databases">
        <authorList>
            <person name="Afonso C.L."/>
            <person name="Miller P.J."/>
            <person name="Scott M.A."/>
            <person name="Spackman E."/>
            <person name="Goraichik I."/>
            <person name="Dimitrov K.M."/>
            <person name="Suarez D.L."/>
            <person name="Swayne D.E."/>
        </authorList>
    </citation>
    <scope>NUCLEOTIDE SEQUENCE [LARGE SCALE GENOMIC DNA]</scope>
    <source>
        <strain evidence="8 9">11</strain>
    </source>
</reference>